<evidence type="ECO:0000256" key="1">
    <source>
        <dbReference type="SAM" id="MobiDB-lite"/>
    </source>
</evidence>
<evidence type="ECO:0000313" key="2">
    <source>
        <dbReference type="EMBL" id="KAK5949398.1"/>
    </source>
</evidence>
<sequence>MSSQDPASVASPQAQPQEAQPQGAQPPEGRKRLQYSCSLCPDRTFSQLGLPKEGSLARGKYNSLEYHVQTKHPQHDQTKWAELKLMKDAKFGKPSARYECALCDDGKVYHQKAETSSRKSVATLEGHVKEVHPAWEDDFLVLAIDKRAKPKQGSVSTGPGKDEKNPESRQTSVEAGTGEDENSHS</sequence>
<reference evidence="2 3" key="1">
    <citation type="submission" date="2022-12" db="EMBL/GenBank/DDBJ databases">
        <title>Genomic features and morphological characterization of a novel Knufia sp. strain isolated from spacecraft assembly facility.</title>
        <authorList>
            <person name="Teixeira M."/>
            <person name="Chander A.M."/>
            <person name="Stajich J.E."/>
            <person name="Venkateswaran K."/>
        </authorList>
    </citation>
    <scope>NUCLEOTIDE SEQUENCE [LARGE SCALE GENOMIC DNA]</scope>
    <source>
        <strain evidence="2 3">FJI-L2-BK-P2</strain>
    </source>
</reference>
<name>A0AAN8E9U3_9EURO</name>
<dbReference type="EMBL" id="JAKLMC020000036">
    <property type="protein sequence ID" value="KAK5949398.1"/>
    <property type="molecule type" value="Genomic_DNA"/>
</dbReference>
<organism evidence="2 3">
    <name type="scientific">Knufia fluminis</name>
    <dbReference type="NCBI Taxonomy" id="191047"/>
    <lineage>
        <taxon>Eukaryota</taxon>
        <taxon>Fungi</taxon>
        <taxon>Dikarya</taxon>
        <taxon>Ascomycota</taxon>
        <taxon>Pezizomycotina</taxon>
        <taxon>Eurotiomycetes</taxon>
        <taxon>Chaetothyriomycetidae</taxon>
        <taxon>Chaetothyriales</taxon>
        <taxon>Trichomeriaceae</taxon>
        <taxon>Knufia</taxon>
    </lineage>
</organism>
<evidence type="ECO:0000313" key="3">
    <source>
        <dbReference type="Proteomes" id="UP001316803"/>
    </source>
</evidence>
<dbReference type="AlphaFoldDB" id="A0AAN8E9U3"/>
<feature type="region of interest" description="Disordered" evidence="1">
    <location>
        <begin position="1"/>
        <end position="33"/>
    </location>
</feature>
<feature type="compositionally biased region" description="Low complexity" evidence="1">
    <location>
        <begin position="1"/>
        <end position="27"/>
    </location>
</feature>
<protein>
    <submittedName>
        <fullName evidence="2">Uncharacterized protein</fullName>
    </submittedName>
</protein>
<accession>A0AAN8E9U3</accession>
<gene>
    <name evidence="2" type="ORF">OHC33_009571</name>
</gene>
<dbReference type="Proteomes" id="UP001316803">
    <property type="component" value="Unassembled WGS sequence"/>
</dbReference>
<comment type="caution">
    <text evidence="2">The sequence shown here is derived from an EMBL/GenBank/DDBJ whole genome shotgun (WGS) entry which is preliminary data.</text>
</comment>
<proteinExistence type="predicted"/>
<keyword evidence="3" id="KW-1185">Reference proteome</keyword>
<feature type="region of interest" description="Disordered" evidence="1">
    <location>
        <begin position="148"/>
        <end position="185"/>
    </location>
</feature>